<reference evidence="1 2" key="1">
    <citation type="submission" date="2020-08" db="EMBL/GenBank/DDBJ databases">
        <title>Genome public.</title>
        <authorList>
            <person name="Liu C."/>
            <person name="Sun Q."/>
        </authorList>
    </citation>
    <scope>NUCLEOTIDE SEQUENCE [LARGE SCALE GENOMIC DNA]</scope>
    <source>
        <strain evidence="1 2">BX2</strain>
    </source>
</reference>
<dbReference type="EMBL" id="JACOOI010000002">
    <property type="protein sequence ID" value="MBC5641890.1"/>
    <property type="molecule type" value="Genomic_DNA"/>
</dbReference>
<comment type="caution">
    <text evidence="1">The sequence shown here is derived from an EMBL/GenBank/DDBJ whole genome shotgun (WGS) entry which is preliminary data.</text>
</comment>
<dbReference type="Proteomes" id="UP000644010">
    <property type="component" value="Unassembled WGS sequence"/>
</dbReference>
<sequence length="121" mass="13917">MDKEYVLQVAETAKNQLLATTPMNVVLSWGVEKFIATVFKEMPALKFNVNGRLFKGFVVVALNGSDYYEIYLMNYQETKCVTDEAFFDQVGEIIDKAIESGTNKAEYEQFCRQQRYKLLMG</sequence>
<gene>
    <name evidence="1" type="ORF">H8S77_03155</name>
</gene>
<name>A0ABR7DWI4_9BACT</name>
<evidence type="ECO:0000313" key="2">
    <source>
        <dbReference type="Proteomes" id="UP000644010"/>
    </source>
</evidence>
<accession>A0ABR7DWI4</accession>
<evidence type="ECO:0000313" key="1">
    <source>
        <dbReference type="EMBL" id="MBC5641890.1"/>
    </source>
</evidence>
<protein>
    <submittedName>
        <fullName evidence="1">Uncharacterized protein</fullName>
    </submittedName>
</protein>
<organism evidence="1 2">
    <name type="scientific">Parabacteroides segnis</name>
    <dbReference type="NCBI Taxonomy" id="2763058"/>
    <lineage>
        <taxon>Bacteria</taxon>
        <taxon>Pseudomonadati</taxon>
        <taxon>Bacteroidota</taxon>
        <taxon>Bacteroidia</taxon>
        <taxon>Bacteroidales</taxon>
        <taxon>Tannerellaceae</taxon>
        <taxon>Parabacteroides</taxon>
    </lineage>
</organism>
<keyword evidence="2" id="KW-1185">Reference proteome</keyword>
<proteinExistence type="predicted"/>
<dbReference type="RefSeq" id="WP_186958270.1">
    <property type="nucleotide sequence ID" value="NZ_JACOOI010000002.1"/>
</dbReference>